<accession>A0A6C2U944</accession>
<name>A0A6C2U944_PONDE</name>
<evidence type="ECO:0000313" key="1">
    <source>
        <dbReference type="EMBL" id="VGO16495.1"/>
    </source>
</evidence>
<dbReference type="RefSeq" id="WP_136081994.1">
    <property type="nucleotide sequence ID" value="NZ_CAAHFG010000003.1"/>
</dbReference>
<dbReference type="EMBL" id="CAAHFG010000003">
    <property type="protein sequence ID" value="VGO16495.1"/>
    <property type="molecule type" value="Genomic_DNA"/>
</dbReference>
<dbReference type="Proteomes" id="UP000366872">
    <property type="component" value="Unassembled WGS sequence"/>
</dbReference>
<protein>
    <submittedName>
        <fullName evidence="1">Uncharacterized protein</fullName>
    </submittedName>
</protein>
<evidence type="ECO:0000313" key="2">
    <source>
        <dbReference type="Proteomes" id="UP000366872"/>
    </source>
</evidence>
<dbReference type="AlphaFoldDB" id="A0A6C2U944"/>
<organism evidence="1 2">
    <name type="scientific">Pontiella desulfatans</name>
    <dbReference type="NCBI Taxonomy" id="2750659"/>
    <lineage>
        <taxon>Bacteria</taxon>
        <taxon>Pseudomonadati</taxon>
        <taxon>Kiritimatiellota</taxon>
        <taxon>Kiritimatiellia</taxon>
        <taxon>Kiritimatiellales</taxon>
        <taxon>Pontiellaceae</taxon>
        <taxon>Pontiella</taxon>
    </lineage>
</organism>
<sequence length="253" mass="28254">METILGAAQQAFDRVGFFRLLYGERPERTEAVPFVGSTHYFRAEGTLDCIDPAVAICGALPPFHRGFRRLPFTVVESEADIDQRQERLERALGDVGIAEEPSRRMLMITNEANGPFACDLSTGLGWEGHPASIHYWGGTEEELGFQLAAHEPDYVVWCLPQNPTGLLPFPGEQTIVAHCIDAPLPDWQGMLWLFCDEINLIGSRPPGRTAFRVDWEQLLIEAGHSGRPAITTLKHEAFPLVRYELPNAFEVLV</sequence>
<gene>
    <name evidence="1" type="ORF">PDESU_05086</name>
</gene>
<proteinExistence type="predicted"/>
<reference evidence="1 2" key="1">
    <citation type="submission" date="2019-04" db="EMBL/GenBank/DDBJ databases">
        <authorList>
            <person name="Van Vliet M D."/>
        </authorList>
    </citation>
    <scope>NUCLEOTIDE SEQUENCE [LARGE SCALE GENOMIC DNA]</scope>
    <source>
        <strain evidence="1 2">F1</strain>
    </source>
</reference>
<keyword evidence="2" id="KW-1185">Reference proteome</keyword>